<dbReference type="AlphaFoldDB" id="A0A813JB36"/>
<sequence>ISTNSFLSPERGFDAADTGTAWIGTCGYSSLSKSAESACTGGDWIGVLLTRPATVRCVQLSQGRPDFTVESVSLELWSGPLPPLEPNNNKDITTATTTTTTTTLTTKPRAESPGSSNTSSNSSSSNNNTSANDNKDSTSNSNMSSTARQLRAHGGGQWWRVRSWAGLAVAKGNEASDARVKVSFLRLECDVGLPVGPHVIHDCSTGKQPWDTCVAQCELGYTGPLSTFLCQQDYSFSGNVPLCAANSCSQGIPSQPGETCTAVCALGFVGTALAYECFPEIKNKKVGLLPACESMADVSEKVA</sequence>
<reference evidence="2" key="1">
    <citation type="submission" date="2021-02" db="EMBL/GenBank/DDBJ databases">
        <authorList>
            <person name="Dougan E. K."/>
            <person name="Rhodes N."/>
            <person name="Thang M."/>
            <person name="Chan C."/>
        </authorList>
    </citation>
    <scope>NUCLEOTIDE SEQUENCE</scope>
</reference>
<feature type="compositionally biased region" description="Low complexity" evidence="1">
    <location>
        <begin position="115"/>
        <end position="146"/>
    </location>
</feature>
<evidence type="ECO:0008006" key="4">
    <source>
        <dbReference type="Google" id="ProtNLM"/>
    </source>
</evidence>
<feature type="non-terminal residue" evidence="2">
    <location>
        <position position="1"/>
    </location>
</feature>
<evidence type="ECO:0000313" key="2">
    <source>
        <dbReference type="EMBL" id="CAE8674379.1"/>
    </source>
</evidence>
<name>A0A813JB36_POLGL</name>
<feature type="non-terminal residue" evidence="2">
    <location>
        <position position="303"/>
    </location>
</feature>
<gene>
    <name evidence="2" type="ORF">PGLA2088_LOCUS18928</name>
</gene>
<feature type="compositionally biased region" description="Low complexity" evidence="1">
    <location>
        <begin position="93"/>
        <end position="106"/>
    </location>
</feature>
<evidence type="ECO:0000256" key="1">
    <source>
        <dbReference type="SAM" id="MobiDB-lite"/>
    </source>
</evidence>
<dbReference type="Proteomes" id="UP000626109">
    <property type="component" value="Unassembled WGS sequence"/>
</dbReference>
<evidence type="ECO:0000313" key="3">
    <source>
        <dbReference type="Proteomes" id="UP000626109"/>
    </source>
</evidence>
<proteinExistence type="predicted"/>
<feature type="region of interest" description="Disordered" evidence="1">
    <location>
        <begin position="78"/>
        <end position="151"/>
    </location>
</feature>
<dbReference type="EMBL" id="CAJNNW010024814">
    <property type="protein sequence ID" value="CAE8674379.1"/>
    <property type="molecule type" value="Genomic_DNA"/>
</dbReference>
<comment type="caution">
    <text evidence="2">The sequence shown here is derived from an EMBL/GenBank/DDBJ whole genome shotgun (WGS) entry which is preliminary data.</text>
</comment>
<protein>
    <recommendedName>
        <fullName evidence="4">Sushi domain-containing protein</fullName>
    </recommendedName>
</protein>
<accession>A0A813JB36</accession>
<organism evidence="2 3">
    <name type="scientific">Polarella glacialis</name>
    <name type="common">Dinoflagellate</name>
    <dbReference type="NCBI Taxonomy" id="89957"/>
    <lineage>
        <taxon>Eukaryota</taxon>
        <taxon>Sar</taxon>
        <taxon>Alveolata</taxon>
        <taxon>Dinophyceae</taxon>
        <taxon>Suessiales</taxon>
        <taxon>Suessiaceae</taxon>
        <taxon>Polarella</taxon>
    </lineage>
</organism>